<organism evidence="1 2">
    <name type="scientific">Symbiochloris irregularis</name>
    <dbReference type="NCBI Taxonomy" id="706552"/>
    <lineage>
        <taxon>Eukaryota</taxon>
        <taxon>Viridiplantae</taxon>
        <taxon>Chlorophyta</taxon>
        <taxon>core chlorophytes</taxon>
        <taxon>Trebouxiophyceae</taxon>
        <taxon>Trebouxiales</taxon>
        <taxon>Trebouxiaceae</taxon>
        <taxon>Symbiochloris</taxon>
    </lineage>
</organism>
<comment type="caution">
    <text evidence="1">The sequence shown here is derived from an EMBL/GenBank/DDBJ whole genome shotgun (WGS) entry which is preliminary data.</text>
</comment>
<dbReference type="AlphaFoldDB" id="A0AAW1NQM0"/>
<accession>A0AAW1NQM0</accession>
<sequence>MGAQENDVDVAAKLLGTLPQKAPDIAEVRQFLQDRRGVKLPLLAYPFSKLTRDAEDLAEHIDCDMAITFGHLVFPVLLKGSDSYAAFFCTSYIDTVFKLLFTHSSAPFDNMISMDRNVQQGGDWSAALPVRDDMRPNFIAAVDMRPIAVGEEKDQSLLAAIQDLRKKCCGLNPAHYGDVEYTLAYAATGDLIQFFAVTRAGGLQAVSKALPSDTPWQRLILIHYAINLYRLLQCMARQLPDFMYRRLNMAEGTWHPCTCGQYIIKRKGWPQRVTFTKHLSRNDLSDHLDQFGSTLDDFFAACLLGRTWNGLVACRTIDDKLRDTIIVKMDGLFASTADQLSSDEREVVTIARGACQGLEVLHPRFVHQM</sequence>
<name>A0AAW1NQM0_9CHLO</name>
<evidence type="ECO:0000313" key="1">
    <source>
        <dbReference type="EMBL" id="KAK9793440.1"/>
    </source>
</evidence>
<evidence type="ECO:0000313" key="2">
    <source>
        <dbReference type="Proteomes" id="UP001465755"/>
    </source>
</evidence>
<proteinExistence type="predicted"/>
<reference evidence="1 2" key="1">
    <citation type="journal article" date="2024" name="Nat. Commun.">
        <title>Phylogenomics reveals the evolutionary origins of lichenization in chlorophyte algae.</title>
        <authorList>
            <person name="Puginier C."/>
            <person name="Libourel C."/>
            <person name="Otte J."/>
            <person name="Skaloud P."/>
            <person name="Haon M."/>
            <person name="Grisel S."/>
            <person name="Petersen M."/>
            <person name="Berrin J.G."/>
            <person name="Delaux P.M."/>
            <person name="Dal Grande F."/>
            <person name="Keller J."/>
        </authorList>
    </citation>
    <scope>NUCLEOTIDE SEQUENCE [LARGE SCALE GENOMIC DNA]</scope>
    <source>
        <strain evidence="1 2">SAG 2036</strain>
    </source>
</reference>
<protein>
    <submittedName>
        <fullName evidence="1">Uncharacterized protein</fullName>
    </submittedName>
</protein>
<gene>
    <name evidence="1" type="ORF">WJX73_002986</name>
</gene>
<dbReference type="EMBL" id="JALJOQ010000151">
    <property type="protein sequence ID" value="KAK9793440.1"/>
    <property type="molecule type" value="Genomic_DNA"/>
</dbReference>
<keyword evidence="2" id="KW-1185">Reference proteome</keyword>
<dbReference type="Proteomes" id="UP001465755">
    <property type="component" value="Unassembled WGS sequence"/>
</dbReference>